<evidence type="ECO:0000313" key="3">
    <source>
        <dbReference type="Proteomes" id="UP000093412"/>
    </source>
</evidence>
<organism evidence="2 3">
    <name type="scientific">Oerskovia enterophila</name>
    <dbReference type="NCBI Taxonomy" id="43678"/>
    <lineage>
        <taxon>Bacteria</taxon>
        <taxon>Bacillati</taxon>
        <taxon>Actinomycetota</taxon>
        <taxon>Actinomycetes</taxon>
        <taxon>Micrococcales</taxon>
        <taxon>Cellulomonadaceae</taxon>
        <taxon>Oerskovia</taxon>
    </lineage>
</organism>
<keyword evidence="3" id="KW-1185">Reference proteome</keyword>
<protein>
    <submittedName>
        <fullName evidence="2">Uncharacterized protein</fullName>
    </submittedName>
</protein>
<dbReference type="EMBL" id="MAQA01000003">
    <property type="protein sequence ID" value="OCI32811.1"/>
    <property type="molecule type" value="Genomic_DNA"/>
</dbReference>
<feature type="region of interest" description="Disordered" evidence="1">
    <location>
        <begin position="1"/>
        <end position="47"/>
    </location>
</feature>
<gene>
    <name evidence="2" type="ORF">OERS_04030</name>
</gene>
<sequence>MSTHAFNEHSHPRDGAGKFSEKPVDEATGGLTALTPDDGGDHPLSGHELLDEARSAVNRVRRGRNQSMHVRDLDDDMVSDVVEVCLRRQARGQKTHAGYVYVVARNLLSRDRNMHSSQARALRMLSGQVAEAEQAQGHEASRAQVVAFAEKILAEWPADQRKPSTDFYRIAKVVSLDAQVESGTAMVDMIEDRAGAYRPTHLDDGTGEEPTNDAGVYDLLDRHERAVGKAEHMAIKRDAWDAMADLTGAPKVTGSLTKHHVTAARTIIVRHPDGPDAGIKAAMSTWDSGEQDQYTDALFTPFGTKDIDERQAIVDQLRTAGPHAADLWSGALAAANARHQAVAA</sequence>
<name>A0ABX2Y9W2_9CELL</name>
<comment type="caution">
    <text evidence="2">The sequence shown here is derived from an EMBL/GenBank/DDBJ whole genome shotgun (WGS) entry which is preliminary data.</text>
</comment>
<proteinExistence type="predicted"/>
<reference evidence="2 3" key="1">
    <citation type="submission" date="2016-06" db="EMBL/GenBank/DDBJ databases">
        <title>Genome sequence of Oerskovia enterophila DSM 43852.</title>
        <authorList>
            <person name="Poehlein A."/>
            <person name="Jag V."/>
            <person name="Bengelsdorf F.R."/>
            <person name="Daniel R."/>
            <person name="Duerre P."/>
        </authorList>
    </citation>
    <scope>NUCLEOTIDE SEQUENCE [LARGE SCALE GENOMIC DNA]</scope>
    <source>
        <strain evidence="2 3">DSM 43852</strain>
    </source>
</reference>
<dbReference type="RefSeq" id="WP_068623978.1">
    <property type="nucleotide sequence ID" value="NZ_MAQA01000003.1"/>
</dbReference>
<feature type="compositionally biased region" description="Basic and acidic residues" evidence="1">
    <location>
        <begin position="1"/>
        <end position="25"/>
    </location>
</feature>
<evidence type="ECO:0000313" key="2">
    <source>
        <dbReference type="EMBL" id="OCI32811.1"/>
    </source>
</evidence>
<evidence type="ECO:0000256" key="1">
    <source>
        <dbReference type="SAM" id="MobiDB-lite"/>
    </source>
</evidence>
<dbReference type="Proteomes" id="UP000093412">
    <property type="component" value="Unassembled WGS sequence"/>
</dbReference>
<accession>A0ABX2Y9W2</accession>